<evidence type="ECO:0000256" key="4">
    <source>
        <dbReference type="ARBA" id="ARBA00022597"/>
    </source>
</evidence>
<feature type="transmembrane region" description="Helical" evidence="8">
    <location>
        <begin position="172"/>
        <end position="193"/>
    </location>
</feature>
<accession>A0A1B6DV63</accession>
<feature type="transmembrane region" description="Helical" evidence="8">
    <location>
        <begin position="60"/>
        <end position="78"/>
    </location>
</feature>
<dbReference type="InterPro" id="IPR050549">
    <property type="entry name" value="MFS_Trehalose_Transporter"/>
</dbReference>
<dbReference type="FunFam" id="1.20.1250.20:FF:000218">
    <property type="entry name" value="facilitated trehalose transporter Tret1"/>
    <property type="match status" value="1"/>
</dbReference>
<gene>
    <name evidence="10" type="ORF">g.5037</name>
</gene>
<feature type="transmembrane region" description="Helical" evidence="8">
    <location>
        <begin position="324"/>
        <end position="345"/>
    </location>
</feature>
<keyword evidence="2" id="KW-0813">Transport</keyword>
<keyword evidence="7 8" id="KW-0472">Membrane</keyword>
<proteinExistence type="predicted"/>
<feature type="transmembrane region" description="Helical" evidence="8">
    <location>
        <begin position="365"/>
        <end position="383"/>
    </location>
</feature>
<feature type="transmembrane region" description="Helical" evidence="8">
    <location>
        <begin position="20"/>
        <end position="40"/>
    </location>
</feature>
<evidence type="ECO:0000259" key="9">
    <source>
        <dbReference type="PROSITE" id="PS50850"/>
    </source>
</evidence>
<dbReference type="InterPro" id="IPR005828">
    <property type="entry name" value="MFS_sugar_transport-like"/>
</dbReference>
<keyword evidence="3" id="KW-1003">Cell membrane</keyword>
<feature type="transmembrane region" description="Helical" evidence="8">
    <location>
        <begin position="299"/>
        <end position="317"/>
    </location>
</feature>
<feature type="transmembrane region" description="Helical" evidence="8">
    <location>
        <begin position="428"/>
        <end position="447"/>
    </location>
</feature>
<sequence>MAFTIWPTTPSGKAILRQYIAALTATLGLMVVGESFGWPSPTLPKLMEPGAPFTINHTQISWMVSLLYLGNMISPIPTGYLMDKFGRKRSLLYINVFSITSWILILIAKSPVMLYIARFFAGIWIGSVTTVVPLYIGEIAQPNIRGALANFVSMMTYFGDLFVYVIGPYVSYSSLAIIAGLVPVLFAVTFSMMPETPYFYVMHKQTDEARKSLSWLRGDKNKDELEAELIQIDHTVTKQMENKGRFQDIFATRGSRKAFLIVEMLSIFLKFSGTGVIMAFASTTLPKNAFKSLGPNECVIFLGLTWVLSAIVSSILVDKLGRKILLTVSSMGCGVAMLFAGLWFYYDQETNVDVSQINWVPFTTFIMHGVLYSLGLGPIGMGIKGEMFTANIKALTSAITSIVLALSSMILNKVYLILADTVGMYVNYWIFSISCFMAALFTIFVVVETKGKTLQQILDELNEKKTLRKIQILDDIDL</sequence>
<feature type="transmembrane region" description="Helical" evidence="8">
    <location>
        <begin position="258"/>
        <end position="279"/>
    </location>
</feature>
<protein>
    <recommendedName>
        <fullName evidence="9">Major facilitator superfamily (MFS) profile domain-containing protein</fullName>
    </recommendedName>
</protein>
<dbReference type="PANTHER" id="PTHR48021">
    <property type="match status" value="1"/>
</dbReference>
<evidence type="ECO:0000256" key="6">
    <source>
        <dbReference type="ARBA" id="ARBA00022989"/>
    </source>
</evidence>
<dbReference type="InterPro" id="IPR036259">
    <property type="entry name" value="MFS_trans_sf"/>
</dbReference>
<dbReference type="SUPFAM" id="SSF103473">
    <property type="entry name" value="MFS general substrate transporter"/>
    <property type="match status" value="1"/>
</dbReference>
<comment type="subcellular location">
    <subcellularLocation>
        <location evidence="1">Cell membrane</location>
        <topology evidence="1">Multi-pass membrane protein</topology>
    </subcellularLocation>
</comment>
<evidence type="ECO:0000256" key="8">
    <source>
        <dbReference type="SAM" id="Phobius"/>
    </source>
</evidence>
<feature type="transmembrane region" description="Helical" evidence="8">
    <location>
        <begin position="148"/>
        <end position="166"/>
    </location>
</feature>
<feature type="domain" description="Major facilitator superfamily (MFS) profile" evidence="9">
    <location>
        <begin position="14"/>
        <end position="450"/>
    </location>
</feature>
<feature type="transmembrane region" description="Helical" evidence="8">
    <location>
        <begin position="395"/>
        <end position="416"/>
    </location>
</feature>
<dbReference type="PROSITE" id="PS00216">
    <property type="entry name" value="SUGAR_TRANSPORT_1"/>
    <property type="match status" value="1"/>
</dbReference>
<organism evidence="10">
    <name type="scientific">Clastoptera arizonana</name>
    <name type="common">Arizona spittle bug</name>
    <dbReference type="NCBI Taxonomy" id="38151"/>
    <lineage>
        <taxon>Eukaryota</taxon>
        <taxon>Metazoa</taxon>
        <taxon>Ecdysozoa</taxon>
        <taxon>Arthropoda</taxon>
        <taxon>Hexapoda</taxon>
        <taxon>Insecta</taxon>
        <taxon>Pterygota</taxon>
        <taxon>Neoptera</taxon>
        <taxon>Paraneoptera</taxon>
        <taxon>Hemiptera</taxon>
        <taxon>Auchenorrhyncha</taxon>
        <taxon>Cercopoidea</taxon>
        <taxon>Clastopteridae</taxon>
        <taxon>Clastoptera</taxon>
    </lineage>
</organism>
<feature type="transmembrane region" description="Helical" evidence="8">
    <location>
        <begin position="114"/>
        <end position="136"/>
    </location>
</feature>
<keyword evidence="5 8" id="KW-0812">Transmembrane</keyword>
<dbReference type="GO" id="GO:0022857">
    <property type="term" value="F:transmembrane transporter activity"/>
    <property type="evidence" value="ECO:0007669"/>
    <property type="project" value="InterPro"/>
</dbReference>
<dbReference type="AlphaFoldDB" id="A0A1B6DV63"/>
<dbReference type="InterPro" id="IPR005829">
    <property type="entry name" value="Sugar_transporter_CS"/>
</dbReference>
<dbReference type="PANTHER" id="PTHR48021:SF46">
    <property type="entry name" value="MAJOR FACILITATOR SUPERFAMILY (MFS) PROFILE DOMAIN-CONTAINING PROTEIN"/>
    <property type="match status" value="1"/>
</dbReference>
<evidence type="ECO:0000256" key="2">
    <source>
        <dbReference type="ARBA" id="ARBA00022448"/>
    </source>
</evidence>
<keyword evidence="6 8" id="KW-1133">Transmembrane helix</keyword>
<keyword evidence="4" id="KW-0762">Sugar transport</keyword>
<name>A0A1B6DV63_9HEMI</name>
<evidence type="ECO:0000256" key="1">
    <source>
        <dbReference type="ARBA" id="ARBA00004651"/>
    </source>
</evidence>
<dbReference type="InterPro" id="IPR020846">
    <property type="entry name" value="MFS_dom"/>
</dbReference>
<dbReference type="GO" id="GO:0005886">
    <property type="term" value="C:plasma membrane"/>
    <property type="evidence" value="ECO:0007669"/>
    <property type="project" value="UniProtKB-SubCell"/>
</dbReference>
<reference evidence="10" key="1">
    <citation type="submission" date="2015-12" db="EMBL/GenBank/DDBJ databases">
        <title>De novo transcriptome assembly of four potential Pierce s Disease insect vectors from Arizona vineyards.</title>
        <authorList>
            <person name="Tassone E.E."/>
        </authorList>
    </citation>
    <scope>NUCLEOTIDE SEQUENCE</scope>
</reference>
<dbReference type="EMBL" id="GEDC01007769">
    <property type="protein sequence ID" value="JAS29529.1"/>
    <property type="molecule type" value="Transcribed_RNA"/>
</dbReference>
<dbReference type="Pfam" id="PF00083">
    <property type="entry name" value="Sugar_tr"/>
    <property type="match status" value="1"/>
</dbReference>
<dbReference type="Gene3D" id="1.20.1250.20">
    <property type="entry name" value="MFS general substrate transporter like domains"/>
    <property type="match status" value="1"/>
</dbReference>
<dbReference type="PROSITE" id="PS00217">
    <property type="entry name" value="SUGAR_TRANSPORT_2"/>
    <property type="match status" value="1"/>
</dbReference>
<feature type="transmembrane region" description="Helical" evidence="8">
    <location>
        <begin position="90"/>
        <end position="108"/>
    </location>
</feature>
<evidence type="ECO:0000256" key="3">
    <source>
        <dbReference type="ARBA" id="ARBA00022475"/>
    </source>
</evidence>
<evidence type="ECO:0000256" key="5">
    <source>
        <dbReference type="ARBA" id="ARBA00022692"/>
    </source>
</evidence>
<evidence type="ECO:0000313" key="10">
    <source>
        <dbReference type="EMBL" id="JAS29529.1"/>
    </source>
</evidence>
<evidence type="ECO:0000256" key="7">
    <source>
        <dbReference type="ARBA" id="ARBA00023136"/>
    </source>
</evidence>
<dbReference type="PROSITE" id="PS50850">
    <property type="entry name" value="MFS"/>
    <property type="match status" value="1"/>
</dbReference>